<organism evidence="7">
    <name type="scientific">viral metagenome</name>
    <dbReference type="NCBI Taxonomy" id="1070528"/>
    <lineage>
        <taxon>unclassified sequences</taxon>
        <taxon>metagenomes</taxon>
        <taxon>organismal metagenomes</taxon>
    </lineage>
</organism>
<accession>A0A6C0BK67</accession>
<dbReference type="InterPro" id="IPR045867">
    <property type="entry name" value="DNA-dir_RpoC_beta_prime"/>
</dbReference>
<dbReference type="EC" id="2.7.7.6" evidence="1"/>
<dbReference type="GO" id="GO:0003677">
    <property type="term" value="F:DNA binding"/>
    <property type="evidence" value="ECO:0007669"/>
    <property type="project" value="InterPro"/>
</dbReference>
<dbReference type="Pfam" id="PF04997">
    <property type="entry name" value="RNA_pol_Rpb1_1"/>
    <property type="match status" value="1"/>
</dbReference>
<sequence>MPLTDFEYGESVGQVRRVTFGILSPQRIKQKAVCEIYKHITNMRNLEGTLLDPRLGPIERGPICPTCQYTYKECPGHFGFLNLARPVIQVQYYNMIIKLLGFYCNRCSALLIDKYDSDQKIMDEVHAKSGKGRFAYIEGLLKKPRDCPNCGAKQPKYTRDRDGVVRIIASYSKEGADAPREKERIIVNPEMIHTIFKNVTDEDVELVGLDPQYSRPEWMIWTVMPIPPPAMRPSVKSDNGKVSEDDLTRKLNDIIKWNAQLRIKIADSAKQSTVDEVWQLLQYHVATYIDNEISNLPRAQQRSGRPLKTIRQRIKAKEGRVRGNLMGKRVDGSARSVITADPYLSIDQLGVPRKVAMNLTYPELVTQFNLATMTQLIRNGPYVYPGAKSYKAKGDQFRKNLKYVEHLEDISLQPGDIVYRHLMDNDWVLFNRQPSLHKMSMMAHRVKVLDGKTFRLNVNVCAPYNADFDGD</sequence>
<dbReference type="GO" id="GO:0003899">
    <property type="term" value="F:DNA-directed RNA polymerase activity"/>
    <property type="evidence" value="ECO:0007669"/>
    <property type="project" value="UniProtKB-EC"/>
</dbReference>
<dbReference type="SMART" id="SM00663">
    <property type="entry name" value="RPOLA_N"/>
    <property type="match status" value="1"/>
</dbReference>
<evidence type="ECO:0000256" key="3">
    <source>
        <dbReference type="ARBA" id="ARBA00022679"/>
    </source>
</evidence>
<evidence type="ECO:0000256" key="2">
    <source>
        <dbReference type="ARBA" id="ARBA00022478"/>
    </source>
</evidence>
<dbReference type="Pfam" id="PF00623">
    <property type="entry name" value="RNA_pol_Rpb1_2"/>
    <property type="match status" value="1"/>
</dbReference>
<keyword evidence="4" id="KW-0548">Nucleotidyltransferase</keyword>
<evidence type="ECO:0000256" key="5">
    <source>
        <dbReference type="ARBA" id="ARBA00023163"/>
    </source>
</evidence>
<name>A0A6C0BK67_9ZZZZ</name>
<keyword evidence="5" id="KW-0804">Transcription</keyword>
<feature type="domain" description="RNA polymerase N-terminal" evidence="6">
    <location>
        <begin position="217"/>
        <end position="471"/>
    </location>
</feature>
<protein>
    <recommendedName>
        <fullName evidence="1">DNA-directed RNA polymerase</fullName>
        <ecNumber evidence="1">2.7.7.6</ecNumber>
    </recommendedName>
</protein>
<dbReference type="EMBL" id="MN739179">
    <property type="protein sequence ID" value="QHS92412.1"/>
    <property type="molecule type" value="Genomic_DNA"/>
</dbReference>
<evidence type="ECO:0000313" key="7">
    <source>
        <dbReference type="EMBL" id="QHS92412.1"/>
    </source>
</evidence>
<keyword evidence="3" id="KW-0808">Transferase</keyword>
<dbReference type="SUPFAM" id="SSF64484">
    <property type="entry name" value="beta and beta-prime subunits of DNA dependent RNA-polymerase"/>
    <property type="match status" value="1"/>
</dbReference>
<dbReference type="PANTHER" id="PTHR19376">
    <property type="entry name" value="DNA-DIRECTED RNA POLYMERASE"/>
    <property type="match status" value="1"/>
</dbReference>
<dbReference type="GO" id="GO:0000428">
    <property type="term" value="C:DNA-directed RNA polymerase complex"/>
    <property type="evidence" value="ECO:0007669"/>
    <property type="project" value="UniProtKB-KW"/>
</dbReference>
<dbReference type="InterPro" id="IPR006592">
    <property type="entry name" value="RNA_pol_N"/>
</dbReference>
<dbReference type="AlphaFoldDB" id="A0A6C0BK67"/>
<dbReference type="PANTHER" id="PTHR19376:SF32">
    <property type="entry name" value="DNA-DIRECTED RNA POLYMERASE III SUBUNIT RPC1"/>
    <property type="match status" value="1"/>
</dbReference>
<dbReference type="InterPro" id="IPR044893">
    <property type="entry name" value="RNA_pol_Rpb1_clamp_domain"/>
</dbReference>
<evidence type="ECO:0000259" key="6">
    <source>
        <dbReference type="SMART" id="SM00663"/>
    </source>
</evidence>
<keyword evidence="2" id="KW-0240">DNA-directed RNA polymerase</keyword>
<dbReference type="GO" id="GO:0006351">
    <property type="term" value="P:DNA-templated transcription"/>
    <property type="evidence" value="ECO:0007669"/>
    <property type="project" value="InterPro"/>
</dbReference>
<dbReference type="Gene3D" id="3.30.1490.180">
    <property type="entry name" value="RNA polymerase ii"/>
    <property type="match status" value="1"/>
</dbReference>
<dbReference type="Gene3D" id="4.10.860.120">
    <property type="entry name" value="RNA polymerase II, clamp domain"/>
    <property type="match status" value="1"/>
</dbReference>
<evidence type="ECO:0000256" key="1">
    <source>
        <dbReference type="ARBA" id="ARBA00012418"/>
    </source>
</evidence>
<dbReference type="InterPro" id="IPR007080">
    <property type="entry name" value="RNA_pol_Rpb1_1"/>
</dbReference>
<reference evidence="7" key="1">
    <citation type="journal article" date="2020" name="Nature">
        <title>Giant virus diversity and host interactions through global metagenomics.</title>
        <authorList>
            <person name="Schulz F."/>
            <person name="Roux S."/>
            <person name="Paez-Espino D."/>
            <person name="Jungbluth S."/>
            <person name="Walsh D.A."/>
            <person name="Denef V.J."/>
            <person name="McMahon K.D."/>
            <person name="Konstantinidis K.T."/>
            <person name="Eloe-Fadrosh E.A."/>
            <person name="Kyrpides N.C."/>
            <person name="Woyke T."/>
        </authorList>
    </citation>
    <scope>NUCLEOTIDE SEQUENCE</scope>
    <source>
        <strain evidence="7">GVMAG-M-3300014204-73</strain>
    </source>
</reference>
<dbReference type="InterPro" id="IPR000722">
    <property type="entry name" value="RNA_pol_asu"/>
</dbReference>
<evidence type="ECO:0000256" key="4">
    <source>
        <dbReference type="ARBA" id="ARBA00022695"/>
    </source>
</evidence>
<proteinExistence type="predicted"/>
<dbReference type="Gene3D" id="2.40.40.20">
    <property type="match status" value="1"/>
</dbReference>